<gene>
    <name evidence="2" type="ORF">GCM10009839_51470</name>
</gene>
<evidence type="ECO:0000313" key="3">
    <source>
        <dbReference type="Proteomes" id="UP001500751"/>
    </source>
</evidence>
<sequence>MPSPVPATNAASSACPKGHIPSPLAALIWPARPTLTKPAFQMTVSWRAVSGSQYGSSSLLTTSVGVVSLVCTTGTKLAASVRGNRAEATDGGATRNAPRTPGRGSPSQAAVARQPRLWATRTRSSPACRTVSAARSSAAHQSSRSGLSQDSGRMRIAPSPQARCHLSCQWSGPEPPYPGMIT</sequence>
<comment type="caution">
    <text evidence="2">The sequence shown here is derived from an EMBL/GenBank/DDBJ whole genome shotgun (WGS) entry which is preliminary data.</text>
</comment>
<feature type="compositionally biased region" description="Pro residues" evidence="1">
    <location>
        <begin position="173"/>
        <end position="182"/>
    </location>
</feature>
<feature type="compositionally biased region" description="Low complexity" evidence="1">
    <location>
        <begin position="132"/>
        <end position="145"/>
    </location>
</feature>
<name>A0ABP5GBY4_9ACTN</name>
<evidence type="ECO:0000313" key="2">
    <source>
        <dbReference type="EMBL" id="GAA2042408.1"/>
    </source>
</evidence>
<reference evidence="3" key="1">
    <citation type="journal article" date="2019" name="Int. J. Syst. Evol. Microbiol.">
        <title>The Global Catalogue of Microorganisms (GCM) 10K type strain sequencing project: providing services to taxonomists for standard genome sequencing and annotation.</title>
        <authorList>
            <consortium name="The Broad Institute Genomics Platform"/>
            <consortium name="The Broad Institute Genome Sequencing Center for Infectious Disease"/>
            <person name="Wu L."/>
            <person name="Ma J."/>
        </authorList>
    </citation>
    <scope>NUCLEOTIDE SEQUENCE [LARGE SCALE GENOMIC DNA]</scope>
    <source>
        <strain evidence="3">JCM 16014</strain>
    </source>
</reference>
<evidence type="ECO:0000256" key="1">
    <source>
        <dbReference type="SAM" id="MobiDB-lite"/>
    </source>
</evidence>
<dbReference type="Proteomes" id="UP001500751">
    <property type="component" value="Unassembled WGS sequence"/>
</dbReference>
<accession>A0ABP5GBY4</accession>
<protein>
    <submittedName>
        <fullName evidence="2">Uncharacterized protein</fullName>
    </submittedName>
</protein>
<organism evidence="2 3">
    <name type="scientific">Catenulispora yoronensis</name>
    <dbReference type="NCBI Taxonomy" id="450799"/>
    <lineage>
        <taxon>Bacteria</taxon>
        <taxon>Bacillati</taxon>
        <taxon>Actinomycetota</taxon>
        <taxon>Actinomycetes</taxon>
        <taxon>Catenulisporales</taxon>
        <taxon>Catenulisporaceae</taxon>
        <taxon>Catenulispora</taxon>
    </lineage>
</organism>
<dbReference type="EMBL" id="BAAAQN010000032">
    <property type="protein sequence ID" value="GAA2042408.1"/>
    <property type="molecule type" value="Genomic_DNA"/>
</dbReference>
<keyword evidence="3" id="KW-1185">Reference proteome</keyword>
<feature type="region of interest" description="Disordered" evidence="1">
    <location>
        <begin position="82"/>
        <end position="182"/>
    </location>
</feature>
<proteinExistence type="predicted"/>